<dbReference type="InterPro" id="IPR050194">
    <property type="entry name" value="Glycosyltransferase_grp1"/>
</dbReference>
<proteinExistence type="predicted"/>
<dbReference type="PANTHER" id="PTHR45947:SF3">
    <property type="entry name" value="SULFOQUINOVOSYL TRANSFERASE SQD2"/>
    <property type="match status" value="1"/>
</dbReference>
<protein>
    <submittedName>
        <fullName evidence="3">Glycosyltransferase family 4 protein</fullName>
    </submittedName>
</protein>
<accession>A0ABR8NZT9</accession>
<dbReference type="EMBL" id="JACYFC010000002">
    <property type="protein sequence ID" value="MBD5771130.1"/>
    <property type="molecule type" value="Genomic_DNA"/>
</dbReference>
<dbReference type="PANTHER" id="PTHR45947">
    <property type="entry name" value="SULFOQUINOVOSYL TRANSFERASE SQD2"/>
    <property type="match status" value="1"/>
</dbReference>
<sequence length="364" mass="41876">MKVAIVHYWLLNPRGGEKVVEALCELYPQADIFTHVYEPEVFQNSVISQHSVKESFISRLPFAKRFYQNYLPFMPLALEQFDLSSYDLIISSESGPAKGIIPAPGQPHICYCHSPMRYAWDMYHEYRSRCGWFKRLLMVPLLHYIRRWDQLSSMSVSHFIANSEFVSGRIKSFYHRESDVIHPPVDFDAFQPSYSAPEDYYLLLGQLVPYKKADLAVRAFNQSGRNLKVVGEGEQFEELKKLASDNVEILGRKPFDEIKYLLANCKALIFPGVEDFGIVPLEAMASGRPVIAFKKGGALETVKEGISGVFFEYQTENSLNNAVQLFEECSDDFKSSDIREYVEIFSKENFKKKISSFVRDIETR</sequence>
<organism evidence="3 4">
    <name type="scientific">Marinomonas colpomeniae</name>
    <dbReference type="NCBI Taxonomy" id="2774408"/>
    <lineage>
        <taxon>Bacteria</taxon>
        <taxon>Pseudomonadati</taxon>
        <taxon>Pseudomonadota</taxon>
        <taxon>Gammaproteobacteria</taxon>
        <taxon>Oceanospirillales</taxon>
        <taxon>Oceanospirillaceae</taxon>
        <taxon>Marinomonas</taxon>
    </lineage>
</organism>
<evidence type="ECO:0000313" key="3">
    <source>
        <dbReference type="EMBL" id="MBD5771130.1"/>
    </source>
</evidence>
<dbReference type="CDD" id="cd03804">
    <property type="entry name" value="GT4_WbaZ-like"/>
    <property type="match status" value="1"/>
</dbReference>
<dbReference type="RefSeq" id="WP_191594477.1">
    <property type="nucleotide sequence ID" value="NZ_JACYFC010000002.1"/>
</dbReference>
<dbReference type="InterPro" id="IPR028098">
    <property type="entry name" value="Glyco_trans_4-like_N"/>
</dbReference>
<dbReference type="InterPro" id="IPR001296">
    <property type="entry name" value="Glyco_trans_1"/>
</dbReference>
<dbReference type="Pfam" id="PF13439">
    <property type="entry name" value="Glyco_transf_4"/>
    <property type="match status" value="1"/>
</dbReference>
<evidence type="ECO:0000259" key="2">
    <source>
        <dbReference type="Pfam" id="PF13439"/>
    </source>
</evidence>
<evidence type="ECO:0000259" key="1">
    <source>
        <dbReference type="Pfam" id="PF00534"/>
    </source>
</evidence>
<dbReference type="Proteomes" id="UP000604161">
    <property type="component" value="Unassembled WGS sequence"/>
</dbReference>
<dbReference type="Pfam" id="PF00534">
    <property type="entry name" value="Glycos_transf_1"/>
    <property type="match status" value="1"/>
</dbReference>
<name>A0ABR8NZT9_9GAMM</name>
<gene>
    <name evidence="3" type="ORF">IF202_08690</name>
</gene>
<dbReference type="Gene3D" id="3.40.50.2000">
    <property type="entry name" value="Glycogen Phosphorylase B"/>
    <property type="match status" value="2"/>
</dbReference>
<feature type="domain" description="Glycosyl transferase family 1" evidence="1">
    <location>
        <begin position="198"/>
        <end position="330"/>
    </location>
</feature>
<keyword evidence="4" id="KW-1185">Reference proteome</keyword>
<evidence type="ECO:0000313" key="4">
    <source>
        <dbReference type="Proteomes" id="UP000604161"/>
    </source>
</evidence>
<reference evidence="3 4" key="1">
    <citation type="submission" date="2020-09" db="EMBL/GenBank/DDBJ databases">
        <title>Marinomonas sp. nov., isolated from the cysticercosis algae of Qingdao, China.</title>
        <authorList>
            <person name="Sun X."/>
        </authorList>
    </citation>
    <scope>NUCLEOTIDE SEQUENCE [LARGE SCALE GENOMIC DNA]</scope>
    <source>
        <strain evidence="3 4">SM2066</strain>
    </source>
</reference>
<dbReference type="SUPFAM" id="SSF53756">
    <property type="entry name" value="UDP-Glycosyltransferase/glycogen phosphorylase"/>
    <property type="match status" value="1"/>
</dbReference>
<feature type="domain" description="Glycosyltransferase subfamily 4-like N-terminal" evidence="2">
    <location>
        <begin position="14"/>
        <end position="188"/>
    </location>
</feature>
<comment type="caution">
    <text evidence="3">The sequence shown here is derived from an EMBL/GenBank/DDBJ whole genome shotgun (WGS) entry which is preliminary data.</text>
</comment>